<dbReference type="Proteomes" id="UP000050949">
    <property type="component" value="Unassembled WGS sequence"/>
</dbReference>
<proteinExistence type="predicted"/>
<dbReference type="Pfam" id="PF04977">
    <property type="entry name" value="DivIC"/>
    <property type="match status" value="1"/>
</dbReference>
<dbReference type="GeneID" id="78508240"/>
<dbReference type="InterPro" id="IPR007060">
    <property type="entry name" value="FtsL/DivIC"/>
</dbReference>
<dbReference type="EMBL" id="AZFW01000012">
    <property type="protein sequence ID" value="KRM29655.1"/>
    <property type="molecule type" value="Genomic_DNA"/>
</dbReference>
<gene>
    <name evidence="2" type="ORF">FC91_GL000476</name>
</gene>
<keyword evidence="1" id="KW-0812">Transmembrane</keyword>
<dbReference type="PANTHER" id="PTHR40027:SF1">
    <property type="entry name" value="CELL DIVISION PROTEIN DIVIC"/>
    <property type="match status" value="1"/>
</dbReference>
<accession>A0A0R1XHI5</accession>
<dbReference type="RefSeq" id="WP_051225446.1">
    <property type="nucleotide sequence ID" value="NZ_AUEH01000056.1"/>
</dbReference>
<dbReference type="eggNOG" id="COG2919">
    <property type="taxonomic scope" value="Bacteria"/>
</dbReference>
<evidence type="ECO:0000313" key="2">
    <source>
        <dbReference type="EMBL" id="KRM29655.1"/>
    </source>
</evidence>
<comment type="caution">
    <text evidence="2">The sequence shown here is derived from an EMBL/GenBank/DDBJ whole genome shotgun (WGS) entry which is preliminary data.</text>
</comment>
<dbReference type="GO" id="GO:0051301">
    <property type="term" value="P:cell division"/>
    <property type="evidence" value="ECO:0007669"/>
    <property type="project" value="InterPro"/>
</dbReference>
<dbReference type="AlphaFoldDB" id="A0A0R1XHI5"/>
<feature type="transmembrane region" description="Helical" evidence="1">
    <location>
        <begin position="39"/>
        <end position="57"/>
    </location>
</feature>
<sequence>MQKPQAAPGKIIQLKKQPRQQSAPITPAAYMRKVHRRRFWALTAILALVLCFFGLKLHQAHASQAQVQNHLSTSRSELTAVQNKNTNLKNQVKQLNDPDYLAKYIREKYYFSKPGEIIFSLPGDKGSDVTKK</sequence>
<keyword evidence="1" id="KW-0472">Membrane</keyword>
<evidence type="ECO:0008006" key="4">
    <source>
        <dbReference type="Google" id="ProtNLM"/>
    </source>
</evidence>
<dbReference type="PANTHER" id="PTHR40027">
    <property type="entry name" value="CELL DIVISION PROTEIN DIVIC"/>
    <property type="match status" value="1"/>
</dbReference>
<organism evidence="2 3">
    <name type="scientific">Schleiferilactobacillus harbinensis DSM 16991</name>
    <dbReference type="NCBI Taxonomy" id="1122147"/>
    <lineage>
        <taxon>Bacteria</taxon>
        <taxon>Bacillati</taxon>
        <taxon>Bacillota</taxon>
        <taxon>Bacilli</taxon>
        <taxon>Lactobacillales</taxon>
        <taxon>Lactobacillaceae</taxon>
        <taxon>Schleiferilactobacillus</taxon>
    </lineage>
</organism>
<reference evidence="2 3" key="1">
    <citation type="journal article" date="2015" name="Genome Announc.">
        <title>Expanding the biotechnology potential of lactobacilli through comparative genomics of 213 strains and associated genera.</title>
        <authorList>
            <person name="Sun Z."/>
            <person name="Harris H.M."/>
            <person name="McCann A."/>
            <person name="Guo C."/>
            <person name="Argimon S."/>
            <person name="Zhang W."/>
            <person name="Yang X."/>
            <person name="Jeffery I.B."/>
            <person name="Cooney J.C."/>
            <person name="Kagawa T.F."/>
            <person name="Liu W."/>
            <person name="Song Y."/>
            <person name="Salvetti E."/>
            <person name="Wrobel A."/>
            <person name="Rasinkangas P."/>
            <person name="Parkhill J."/>
            <person name="Rea M.C."/>
            <person name="O'Sullivan O."/>
            <person name="Ritari J."/>
            <person name="Douillard F.P."/>
            <person name="Paul Ross R."/>
            <person name="Yang R."/>
            <person name="Briner A.E."/>
            <person name="Felis G.E."/>
            <person name="de Vos W.M."/>
            <person name="Barrangou R."/>
            <person name="Klaenhammer T.R."/>
            <person name="Caufield P.W."/>
            <person name="Cui Y."/>
            <person name="Zhang H."/>
            <person name="O'Toole P.W."/>
        </authorList>
    </citation>
    <scope>NUCLEOTIDE SEQUENCE [LARGE SCALE GENOMIC DNA]</scope>
    <source>
        <strain evidence="2 3">DSM 16991</strain>
    </source>
</reference>
<dbReference type="InterPro" id="IPR039076">
    <property type="entry name" value="DivIC"/>
</dbReference>
<dbReference type="PATRIC" id="fig|1122147.4.peg.497"/>
<protein>
    <recommendedName>
        <fullName evidence="4">Septum formation initiator</fullName>
    </recommendedName>
</protein>
<keyword evidence="1" id="KW-1133">Transmembrane helix</keyword>
<evidence type="ECO:0000313" key="3">
    <source>
        <dbReference type="Proteomes" id="UP000050949"/>
    </source>
</evidence>
<name>A0A0R1XHI5_9LACO</name>
<evidence type="ECO:0000256" key="1">
    <source>
        <dbReference type="SAM" id="Phobius"/>
    </source>
</evidence>